<name>A0AAW2KPZ0_SESRA</name>
<evidence type="ECO:0000256" key="1">
    <source>
        <dbReference type="SAM" id="Coils"/>
    </source>
</evidence>
<comment type="caution">
    <text evidence="2">The sequence shown here is derived from an EMBL/GenBank/DDBJ whole genome shotgun (WGS) entry which is preliminary data.</text>
</comment>
<organism evidence="2">
    <name type="scientific">Sesamum radiatum</name>
    <name type="common">Black benniseed</name>
    <dbReference type="NCBI Taxonomy" id="300843"/>
    <lineage>
        <taxon>Eukaryota</taxon>
        <taxon>Viridiplantae</taxon>
        <taxon>Streptophyta</taxon>
        <taxon>Embryophyta</taxon>
        <taxon>Tracheophyta</taxon>
        <taxon>Spermatophyta</taxon>
        <taxon>Magnoliopsida</taxon>
        <taxon>eudicotyledons</taxon>
        <taxon>Gunneridae</taxon>
        <taxon>Pentapetalae</taxon>
        <taxon>asterids</taxon>
        <taxon>lamiids</taxon>
        <taxon>Lamiales</taxon>
        <taxon>Pedaliaceae</taxon>
        <taxon>Sesamum</taxon>
    </lineage>
</organism>
<dbReference type="EMBL" id="JACGWJ010000027">
    <property type="protein sequence ID" value="KAL0309135.1"/>
    <property type="molecule type" value="Genomic_DNA"/>
</dbReference>
<proteinExistence type="predicted"/>
<accession>A0AAW2KPZ0</accession>
<keyword evidence="1" id="KW-0175">Coiled coil</keyword>
<feature type="coiled-coil region" evidence="1">
    <location>
        <begin position="114"/>
        <end position="169"/>
    </location>
</feature>
<protein>
    <submittedName>
        <fullName evidence="2">Uncharacterized protein</fullName>
    </submittedName>
</protein>
<sequence length="218" mass="24915">MGPNLLATTSSIGMGCKAKPLRYTALSVFEGERFVLNYIKVFLQKMWSDLLVKILKTLVDFISFIKDDVLFVLESMKSFQHFDISKVEKLLNAFFAKATAYEETGSSSSDKLSKVLLERQLKEANSRHQDAQVKKSEEISKIQSTIDELERIKNKLMDLKEQRMNLCAALKGQKQFLHNAKTEVYEIEVEIATLENIIPLNDKAVENLEFSRTNLDVL</sequence>
<evidence type="ECO:0000313" key="2">
    <source>
        <dbReference type="EMBL" id="KAL0309135.1"/>
    </source>
</evidence>
<reference evidence="2" key="2">
    <citation type="journal article" date="2024" name="Plant">
        <title>Genomic evolution and insights into agronomic trait innovations of Sesamum species.</title>
        <authorList>
            <person name="Miao H."/>
            <person name="Wang L."/>
            <person name="Qu L."/>
            <person name="Liu H."/>
            <person name="Sun Y."/>
            <person name="Le M."/>
            <person name="Wang Q."/>
            <person name="Wei S."/>
            <person name="Zheng Y."/>
            <person name="Lin W."/>
            <person name="Duan Y."/>
            <person name="Cao H."/>
            <person name="Xiong S."/>
            <person name="Wang X."/>
            <person name="Wei L."/>
            <person name="Li C."/>
            <person name="Ma Q."/>
            <person name="Ju M."/>
            <person name="Zhao R."/>
            <person name="Li G."/>
            <person name="Mu C."/>
            <person name="Tian Q."/>
            <person name="Mei H."/>
            <person name="Zhang T."/>
            <person name="Gao T."/>
            <person name="Zhang H."/>
        </authorList>
    </citation>
    <scope>NUCLEOTIDE SEQUENCE</scope>
    <source>
        <strain evidence="2">G02</strain>
    </source>
</reference>
<gene>
    <name evidence="2" type="ORF">Sradi_5855800</name>
</gene>
<dbReference type="AlphaFoldDB" id="A0AAW2KPZ0"/>
<reference evidence="2" key="1">
    <citation type="submission" date="2020-06" db="EMBL/GenBank/DDBJ databases">
        <authorList>
            <person name="Li T."/>
            <person name="Hu X."/>
            <person name="Zhang T."/>
            <person name="Song X."/>
            <person name="Zhang H."/>
            <person name="Dai N."/>
            <person name="Sheng W."/>
            <person name="Hou X."/>
            <person name="Wei L."/>
        </authorList>
    </citation>
    <scope>NUCLEOTIDE SEQUENCE</scope>
    <source>
        <strain evidence="2">G02</strain>
        <tissue evidence="2">Leaf</tissue>
    </source>
</reference>